<keyword evidence="4 5" id="KW-0173">Coenzyme A biosynthesis</keyword>
<feature type="region of interest" description="Disordered" evidence="7">
    <location>
        <begin position="229"/>
        <end position="262"/>
    </location>
</feature>
<dbReference type="GO" id="GO:0005737">
    <property type="term" value="C:cytoplasm"/>
    <property type="evidence" value="ECO:0007669"/>
    <property type="project" value="UniProtKB-SubCell"/>
</dbReference>
<name>A0AAU7CNT0_9BACT</name>
<dbReference type="RefSeq" id="WP_406700065.1">
    <property type="nucleotide sequence ID" value="NZ_CP155447.1"/>
</dbReference>
<dbReference type="PANTHER" id="PTHR10695">
    <property type="entry name" value="DEPHOSPHO-COA KINASE-RELATED"/>
    <property type="match status" value="1"/>
</dbReference>
<keyword evidence="5 8" id="KW-0418">Kinase</keyword>
<keyword evidence="5" id="KW-0963">Cytoplasm</keyword>
<comment type="similarity">
    <text evidence="1 5">Belongs to the CoaE family.</text>
</comment>
<dbReference type="PANTHER" id="PTHR10695:SF46">
    <property type="entry name" value="BIFUNCTIONAL COENZYME A SYNTHASE-RELATED"/>
    <property type="match status" value="1"/>
</dbReference>
<dbReference type="Pfam" id="PF01121">
    <property type="entry name" value="CoaE"/>
    <property type="match status" value="1"/>
</dbReference>
<feature type="compositionally biased region" description="Low complexity" evidence="7">
    <location>
        <begin position="232"/>
        <end position="244"/>
    </location>
</feature>
<dbReference type="AlphaFoldDB" id="A0AAU7CNT0"/>
<feature type="binding site" evidence="5">
    <location>
        <begin position="35"/>
        <end position="40"/>
    </location>
    <ligand>
        <name>ATP</name>
        <dbReference type="ChEBI" id="CHEBI:30616"/>
    </ligand>
</feature>
<evidence type="ECO:0000256" key="6">
    <source>
        <dbReference type="NCBIfam" id="TIGR00152"/>
    </source>
</evidence>
<comment type="function">
    <text evidence="5">Catalyzes the phosphorylation of the 3'-hydroxyl group of dephosphocoenzyme A to form coenzyme A.</text>
</comment>
<dbReference type="HAMAP" id="MF_00376">
    <property type="entry name" value="Dephospho_CoA_kinase"/>
    <property type="match status" value="1"/>
</dbReference>
<dbReference type="GO" id="GO:0004140">
    <property type="term" value="F:dephospho-CoA kinase activity"/>
    <property type="evidence" value="ECO:0007669"/>
    <property type="project" value="UniProtKB-UniRule"/>
</dbReference>
<feature type="compositionally biased region" description="Low complexity" evidence="7">
    <location>
        <begin position="251"/>
        <end position="262"/>
    </location>
</feature>
<comment type="pathway">
    <text evidence="5">Cofactor biosynthesis; coenzyme A biosynthesis; CoA from (R)-pantothenate: step 5/5.</text>
</comment>
<dbReference type="EMBL" id="CP155447">
    <property type="protein sequence ID" value="XBH07222.1"/>
    <property type="molecule type" value="Genomic_DNA"/>
</dbReference>
<comment type="catalytic activity">
    <reaction evidence="5">
        <text>3'-dephospho-CoA + ATP = ADP + CoA + H(+)</text>
        <dbReference type="Rhea" id="RHEA:18245"/>
        <dbReference type="ChEBI" id="CHEBI:15378"/>
        <dbReference type="ChEBI" id="CHEBI:30616"/>
        <dbReference type="ChEBI" id="CHEBI:57287"/>
        <dbReference type="ChEBI" id="CHEBI:57328"/>
        <dbReference type="ChEBI" id="CHEBI:456216"/>
        <dbReference type="EC" id="2.7.1.24"/>
    </reaction>
</comment>
<dbReference type="GO" id="GO:0005524">
    <property type="term" value="F:ATP binding"/>
    <property type="evidence" value="ECO:0007669"/>
    <property type="project" value="UniProtKB-UniRule"/>
</dbReference>
<evidence type="ECO:0000256" key="2">
    <source>
        <dbReference type="ARBA" id="ARBA00022741"/>
    </source>
</evidence>
<dbReference type="EC" id="2.7.1.24" evidence="5 6"/>
<dbReference type="PROSITE" id="PS51219">
    <property type="entry name" value="DPCK"/>
    <property type="match status" value="1"/>
</dbReference>
<evidence type="ECO:0000256" key="3">
    <source>
        <dbReference type="ARBA" id="ARBA00022840"/>
    </source>
</evidence>
<protein>
    <recommendedName>
        <fullName evidence="5 6">Dephospho-CoA kinase</fullName>
        <ecNumber evidence="5 6">2.7.1.24</ecNumber>
    </recommendedName>
    <alternativeName>
        <fullName evidence="5">Dephosphocoenzyme A kinase</fullName>
    </alternativeName>
</protein>
<feature type="region of interest" description="Disordered" evidence="7">
    <location>
        <begin position="1"/>
        <end position="23"/>
    </location>
</feature>
<dbReference type="InterPro" id="IPR001977">
    <property type="entry name" value="Depp_CoAkinase"/>
</dbReference>
<dbReference type="SUPFAM" id="SSF52540">
    <property type="entry name" value="P-loop containing nucleoside triphosphate hydrolases"/>
    <property type="match status" value="1"/>
</dbReference>
<evidence type="ECO:0000256" key="1">
    <source>
        <dbReference type="ARBA" id="ARBA00009018"/>
    </source>
</evidence>
<dbReference type="NCBIfam" id="TIGR00152">
    <property type="entry name" value="dephospho-CoA kinase"/>
    <property type="match status" value="1"/>
</dbReference>
<evidence type="ECO:0000313" key="8">
    <source>
        <dbReference type="EMBL" id="XBH07222.1"/>
    </source>
</evidence>
<keyword evidence="5 8" id="KW-0808">Transferase</keyword>
<reference evidence="8" key="1">
    <citation type="submission" date="2024-05" db="EMBL/GenBank/DDBJ databases">
        <title>Planctomycetes of the genus Singulisphaera possess chitinolytic capabilities.</title>
        <authorList>
            <person name="Ivanova A."/>
        </authorList>
    </citation>
    <scope>NUCLEOTIDE SEQUENCE</scope>
    <source>
        <strain evidence="8">Ch08T</strain>
    </source>
</reference>
<dbReference type="Gene3D" id="3.40.50.300">
    <property type="entry name" value="P-loop containing nucleotide triphosphate hydrolases"/>
    <property type="match status" value="1"/>
</dbReference>
<keyword evidence="3 5" id="KW-0067">ATP-binding</keyword>
<evidence type="ECO:0000256" key="5">
    <source>
        <dbReference type="HAMAP-Rule" id="MF_00376"/>
    </source>
</evidence>
<organism evidence="8">
    <name type="scientific">Singulisphaera sp. Ch08</name>
    <dbReference type="NCBI Taxonomy" id="3120278"/>
    <lineage>
        <taxon>Bacteria</taxon>
        <taxon>Pseudomonadati</taxon>
        <taxon>Planctomycetota</taxon>
        <taxon>Planctomycetia</taxon>
        <taxon>Isosphaerales</taxon>
        <taxon>Isosphaeraceae</taxon>
        <taxon>Singulisphaera</taxon>
    </lineage>
</organism>
<evidence type="ECO:0000256" key="4">
    <source>
        <dbReference type="ARBA" id="ARBA00022993"/>
    </source>
</evidence>
<gene>
    <name evidence="5 8" type="primary">coaE</name>
    <name evidence="8" type="ORF">V5E97_14605</name>
</gene>
<accession>A0AAU7CNT0</accession>
<keyword evidence="2 5" id="KW-0547">Nucleotide-binding</keyword>
<dbReference type="CDD" id="cd02022">
    <property type="entry name" value="DPCK"/>
    <property type="match status" value="1"/>
</dbReference>
<sequence length="262" mass="28437">MKSRTRAYPRNRPGPQQGPWKHGQVPVIGIIGEIGGGKSQVSAFMAERGALVLDADAVGHALLNQRPVREQVIERFGTSILAPATEPEGEPLIDRGILGSMVFAQPALLGDLETILHPRMQVTFEKAIARAQRQGKVSAVVLDAAILLEAGWDSLCDFVLYVDAPRPQRLARLVETRGWTEEKLLLRERAQSAPEEKQRQADVVLVNDGGLDRLKEEVNRLWDKRIVAASKRGGSPRSGRPNSSGPGGPSNQGQSSSGPRRG</sequence>
<comment type="subcellular location">
    <subcellularLocation>
        <location evidence="5">Cytoplasm</location>
    </subcellularLocation>
</comment>
<dbReference type="InterPro" id="IPR027417">
    <property type="entry name" value="P-loop_NTPase"/>
</dbReference>
<dbReference type="GO" id="GO:0015937">
    <property type="term" value="P:coenzyme A biosynthetic process"/>
    <property type="evidence" value="ECO:0007669"/>
    <property type="project" value="UniProtKB-UniRule"/>
</dbReference>
<evidence type="ECO:0000256" key="7">
    <source>
        <dbReference type="SAM" id="MobiDB-lite"/>
    </source>
</evidence>
<proteinExistence type="inferred from homology"/>